<gene>
    <name evidence="2" type="ORF">SAMN02745674_01783</name>
</gene>
<accession>A0A1T4QSM7</accession>
<keyword evidence="1" id="KW-0472">Membrane</keyword>
<keyword evidence="1" id="KW-0812">Transmembrane</keyword>
<feature type="transmembrane region" description="Helical" evidence="1">
    <location>
        <begin position="66"/>
        <end position="87"/>
    </location>
</feature>
<sequence length="90" mass="10003">MLDFPDEFARPVARLALTVLRFIWWLTWELWLGVVTWYVGWPVCRAVSLGHFPAAGLHEGDEVDGMPALVVHAAGVLVLVGAIFLLGKYV</sequence>
<dbReference type="Proteomes" id="UP000190061">
    <property type="component" value="Unassembled WGS sequence"/>
</dbReference>
<organism evidence="2 3">
    <name type="scientific">Lysobacter spongiicola DSM 21749</name>
    <dbReference type="NCBI Taxonomy" id="1122188"/>
    <lineage>
        <taxon>Bacteria</taxon>
        <taxon>Pseudomonadati</taxon>
        <taxon>Pseudomonadota</taxon>
        <taxon>Gammaproteobacteria</taxon>
        <taxon>Lysobacterales</taxon>
        <taxon>Lysobacteraceae</taxon>
        <taxon>Novilysobacter</taxon>
    </lineage>
</organism>
<dbReference type="EMBL" id="FUXP01000005">
    <property type="protein sequence ID" value="SKA06268.1"/>
    <property type="molecule type" value="Genomic_DNA"/>
</dbReference>
<name>A0A1T4QSM7_9GAMM</name>
<reference evidence="2 3" key="1">
    <citation type="submission" date="2017-02" db="EMBL/GenBank/DDBJ databases">
        <authorList>
            <person name="Peterson S.W."/>
        </authorList>
    </citation>
    <scope>NUCLEOTIDE SEQUENCE [LARGE SCALE GENOMIC DNA]</scope>
    <source>
        <strain evidence="2 3">DSM 21749</strain>
    </source>
</reference>
<dbReference type="AlphaFoldDB" id="A0A1T4QSM7"/>
<protein>
    <submittedName>
        <fullName evidence="2">Uncharacterized protein</fullName>
    </submittedName>
</protein>
<evidence type="ECO:0000256" key="1">
    <source>
        <dbReference type="SAM" id="Phobius"/>
    </source>
</evidence>
<evidence type="ECO:0000313" key="3">
    <source>
        <dbReference type="Proteomes" id="UP000190061"/>
    </source>
</evidence>
<evidence type="ECO:0000313" key="2">
    <source>
        <dbReference type="EMBL" id="SKA06268.1"/>
    </source>
</evidence>
<proteinExistence type="predicted"/>
<keyword evidence="3" id="KW-1185">Reference proteome</keyword>
<dbReference type="STRING" id="1122188.SAMN02745674_01783"/>
<keyword evidence="1" id="KW-1133">Transmembrane helix</keyword>